<keyword evidence="1" id="KW-1133">Transmembrane helix</keyword>
<organism evidence="2 3">
    <name type="scientific">Xylophilus rhododendri</name>
    <dbReference type="NCBI Taxonomy" id="2697032"/>
    <lineage>
        <taxon>Bacteria</taxon>
        <taxon>Pseudomonadati</taxon>
        <taxon>Pseudomonadota</taxon>
        <taxon>Betaproteobacteria</taxon>
        <taxon>Burkholderiales</taxon>
        <taxon>Xylophilus</taxon>
    </lineage>
</organism>
<feature type="transmembrane region" description="Helical" evidence="1">
    <location>
        <begin position="50"/>
        <end position="69"/>
    </location>
</feature>
<dbReference type="Proteomes" id="UP000464787">
    <property type="component" value="Chromosome"/>
</dbReference>
<keyword evidence="3" id="KW-1185">Reference proteome</keyword>
<evidence type="ECO:0000256" key="1">
    <source>
        <dbReference type="SAM" id="Phobius"/>
    </source>
</evidence>
<dbReference type="RefSeq" id="WP_160550091.1">
    <property type="nucleotide sequence ID" value="NZ_CP047650.1"/>
</dbReference>
<evidence type="ECO:0000313" key="2">
    <source>
        <dbReference type="EMBL" id="QHI96573.1"/>
    </source>
</evidence>
<gene>
    <name evidence="2" type="ORF">GT347_00305</name>
</gene>
<dbReference type="EMBL" id="CP047650">
    <property type="protein sequence ID" value="QHI96573.1"/>
    <property type="molecule type" value="Genomic_DNA"/>
</dbReference>
<dbReference type="KEGG" id="xyk:GT347_00305"/>
<evidence type="ECO:0008006" key="4">
    <source>
        <dbReference type="Google" id="ProtNLM"/>
    </source>
</evidence>
<accession>A0A857IZW3</accession>
<keyword evidence="1" id="KW-0812">Transmembrane</keyword>
<protein>
    <recommendedName>
        <fullName evidence="4">Hemolysin XhlA</fullName>
    </recommendedName>
</protein>
<reference evidence="2 3" key="1">
    <citation type="submission" date="2020-01" db="EMBL/GenBank/DDBJ databases">
        <title>Genome sequencing of strain KACC 21265.</title>
        <authorList>
            <person name="Heo J."/>
            <person name="Kim S.-J."/>
            <person name="Kim J.-S."/>
            <person name="Hong S.-B."/>
            <person name="Kwon S.-W."/>
        </authorList>
    </citation>
    <scope>NUCLEOTIDE SEQUENCE [LARGE SCALE GENOMIC DNA]</scope>
    <source>
        <strain evidence="2 3">KACC 21265</strain>
    </source>
</reference>
<sequence length="73" mass="8196">MEPRIKKLEDLAEKTGERLATIEKDLSIVKATSATKEDLHREINTQTWKLVSFVCSFGTALVAATYYIAHRAS</sequence>
<proteinExistence type="predicted"/>
<keyword evidence="1" id="KW-0472">Membrane</keyword>
<evidence type="ECO:0000313" key="3">
    <source>
        <dbReference type="Proteomes" id="UP000464787"/>
    </source>
</evidence>
<name>A0A857IZW3_9BURK</name>
<dbReference type="AlphaFoldDB" id="A0A857IZW3"/>